<evidence type="ECO:0000313" key="3">
    <source>
        <dbReference type="Proteomes" id="UP000825890"/>
    </source>
</evidence>
<feature type="compositionally biased region" description="Polar residues" evidence="1">
    <location>
        <begin position="10"/>
        <end position="25"/>
    </location>
</feature>
<comment type="caution">
    <text evidence="2">The sequence shown here is derived from an EMBL/GenBank/DDBJ whole genome shotgun (WGS) entry which is preliminary data.</text>
</comment>
<dbReference type="OrthoDB" id="10316457at2759"/>
<dbReference type="EMBL" id="BOLY01000009">
    <property type="protein sequence ID" value="GIZ49389.1"/>
    <property type="molecule type" value="Genomic_DNA"/>
</dbReference>
<name>A0A9P3L1D0_9PEZI</name>
<accession>A0A9P3L1D0</accession>
<dbReference type="RefSeq" id="XP_044663876.1">
    <property type="nucleotide sequence ID" value="XM_044807941.1"/>
</dbReference>
<feature type="region of interest" description="Disordered" evidence="1">
    <location>
        <begin position="1"/>
        <end position="92"/>
    </location>
</feature>
<dbReference type="AlphaFoldDB" id="A0A9P3L1D0"/>
<reference evidence="2 3" key="1">
    <citation type="submission" date="2021-01" db="EMBL/GenBank/DDBJ databases">
        <title>Cercospora kikuchii MAFF 305040 whole genome shotgun sequence.</title>
        <authorList>
            <person name="Kashiwa T."/>
            <person name="Suzuki T."/>
        </authorList>
    </citation>
    <scope>NUCLEOTIDE SEQUENCE [LARGE SCALE GENOMIC DNA]</scope>
    <source>
        <strain evidence="2 3">MAFF 305040</strain>
    </source>
</reference>
<keyword evidence="3" id="KW-1185">Reference proteome</keyword>
<proteinExistence type="predicted"/>
<dbReference type="GeneID" id="68297994"/>
<gene>
    <name evidence="2" type="ORF">CKM354_001241900</name>
</gene>
<evidence type="ECO:0000313" key="2">
    <source>
        <dbReference type="EMBL" id="GIZ49389.1"/>
    </source>
</evidence>
<evidence type="ECO:0000256" key="1">
    <source>
        <dbReference type="SAM" id="MobiDB-lite"/>
    </source>
</evidence>
<organism evidence="2 3">
    <name type="scientific">Cercospora kikuchii</name>
    <dbReference type="NCBI Taxonomy" id="84275"/>
    <lineage>
        <taxon>Eukaryota</taxon>
        <taxon>Fungi</taxon>
        <taxon>Dikarya</taxon>
        <taxon>Ascomycota</taxon>
        <taxon>Pezizomycotina</taxon>
        <taxon>Dothideomycetes</taxon>
        <taxon>Dothideomycetidae</taxon>
        <taxon>Mycosphaerellales</taxon>
        <taxon>Mycosphaerellaceae</taxon>
        <taxon>Cercospora</taxon>
    </lineage>
</organism>
<dbReference type="Proteomes" id="UP000825890">
    <property type="component" value="Unassembled WGS sequence"/>
</dbReference>
<sequence>MGAEGPITQRMENASMPTQNTTTMEPSPRPKRTPKGRRAFDDNAAILQPDNSALRPARGTYSGKGKGRGTEVPITPQIPDKNIVPGSNPPRKETCAWTLPTSVAGVDYQTMRAAATLMFLKEESEEVLAAEKERANREQKEAEERGYVEGLVHEYQRKNAERLAEYLAQGRGRWG</sequence>
<protein>
    <submittedName>
        <fullName evidence="2">Uncharacterized protein</fullName>
    </submittedName>
</protein>